<feature type="transmembrane region" description="Helical" evidence="1">
    <location>
        <begin position="66"/>
        <end position="86"/>
    </location>
</feature>
<feature type="transmembrane region" description="Helical" evidence="1">
    <location>
        <begin position="106"/>
        <end position="127"/>
    </location>
</feature>
<dbReference type="InterPro" id="IPR014211">
    <property type="entry name" value="Spore_III_AD"/>
</dbReference>
<gene>
    <name evidence="2" type="ORF">SAMN02745885_02531</name>
</gene>
<protein>
    <submittedName>
        <fullName evidence="2">Stage III sporulation protein AD</fullName>
    </submittedName>
</protein>
<organism evidence="2 3">
    <name type="scientific">Carboxydocella sporoproducens DSM 16521</name>
    <dbReference type="NCBI Taxonomy" id="1121270"/>
    <lineage>
        <taxon>Bacteria</taxon>
        <taxon>Bacillati</taxon>
        <taxon>Bacillota</taxon>
        <taxon>Clostridia</taxon>
        <taxon>Eubacteriales</taxon>
        <taxon>Clostridiales Family XVI. Incertae Sedis</taxon>
        <taxon>Carboxydocella</taxon>
    </lineage>
</organism>
<dbReference type="EMBL" id="FUXM01000047">
    <property type="protein sequence ID" value="SKA24820.1"/>
    <property type="molecule type" value="Genomic_DNA"/>
</dbReference>
<reference evidence="3" key="1">
    <citation type="submission" date="2017-02" db="EMBL/GenBank/DDBJ databases">
        <authorList>
            <person name="Varghese N."/>
            <person name="Submissions S."/>
        </authorList>
    </citation>
    <scope>NUCLEOTIDE SEQUENCE [LARGE SCALE GENOMIC DNA]</scope>
    <source>
        <strain evidence="3">DSM 16521</strain>
    </source>
</reference>
<dbReference type="Proteomes" id="UP000189933">
    <property type="component" value="Unassembled WGS sequence"/>
</dbReference>
<keyword evidence="3" id="KW-1185">Reference proteome</keyword>
<sequence length="128" mass="13355">MEIIQVVGVALLASLLILVLKQIRPELALFVTLVVAAGLFGLVLTKVGAIFDILQQLASKANVNQAYLGTVLKIIGIAYIAEFGAQVCRDAGEGAIAGKVELVAKILILILAVPVILAIIQSVLGLMP</sequence>
<name>A0A1T4S956_9FIRM</name>
<accession>A0A1T4S956</accession>
<evidence type="ECO:0000313" key="3">
    <source>
        <dbReference type="Proteomes" id="UP000189933"/>
    </source>
</evidence>
<proteinExistence type="predicted"/>
<feature type="transmembrane region" description="Helical" evidence="1">
    <location>
        <begin position="31"/>
        <end position="54"/>
    </location>
</feature>
<dbReference type="AlphaFoldDB" id="A0A1T4S956"/>
<keyword evidence="1" id="KW-0812">Transmembrane</keyword>
<keyword evidence="1" id="KW-1133">Transmembrane helix</keyword>
<evidence type="ECO:0000313" key="2">
    <source>
        <dbReference type="EMBL" id="SKA24820.1"/>
    </source>
</evidence>
<dbReference type="Pfam" id="PF06686">
    <property type="entry name" value="SpoIIIAC"/>
    <property type="match status" value="2"/>
</dbReference>
<dbReference type="RefSeq" id="WP_078666499.1">
    <property type="nucleotide sequence ID" value="NZ_FUXM01000047.1"/>
</dbReference>
<keyword evidence="1" id="KW-0472">Membrane</keyword>
<evidence type="ECO:0000256" key="1">
    <source>
        <dbReference type="SAM" id="Phobius"/>
    </source>
</evidence>
<dbReference type="OrthoDB" id="1682150at2"/>
<dbReference type="NCBIfam" id="TIGR02849">
    <property type="entry name" value="spore_III_AD"/>
    <property type="match status" value="1"/>
</dbReference>
<dbReference type="InterPro" id="IPR025664">
    <property type="entry name" value="Spore_III_AC/AD"/>
</dbReference>